<gene>
    <name evidence="4" type="ORF">HOP52_14330</name>
</gene>
<dbReference type="Pfam" id="PF01557">
    <property type="entry name" value="FAA_hydrolase"/>
    <property type="match status" value="1"/>
</dbReference>
<dbReference type="PANTHER" id="PTHR42796">
    <property type="entry name" value="FUMARYLACETOACETATE HYDROLASE DOMAIN-CONTAINING PROTEIN 2A-RELATED"/>
    <property type="match status" value="1"/>
</dbReference>
<evidence type="ECO:0000259" key="3">
    <source>
        <dbReference type="Pfam" id="PF01557"/>
    </source>
</evidence>
<dbReference type="SUPFAM" id="SSF56529">
    <property type="entry name" value="FAH"/>
    <property type="match status" value="1"/>
</dbReference>
<dbReference type="InterPro" id="IPR051121">
    <property type="entry name" value="FAH"/>
</dbReference>
<organism evidence="4 5">
    <name type="scientific">Billgrantia campisalis</name>
    <dbReference type="NCBI Taxonomy" id="74661"/>
    <lineage>
        <taxon>Bacteria</taxon>
        <taxon>Pseudomonadati</taxon>
        <taxon>Pseudomonadota</taxon>
        <taxon>Gammaproteobacteria</taxon>
        <taxon>Oceanospirillales</taxon>
        <taxon>Halomonadaceae</taxon>
        <taxon>Billgrantia</taxon>
    </lineage>
</organism>
<dbReference type="Gene3D" id="3.90.850.10">
    <property type="entry name" value="Fumarylacetoacetase-like, C-terminal domain"/>
    <property type="match status" value="1"/>
</dbReference>
<evidence type="ECO:0000256" key="2">
    <source>
        <dbReference type="ARBA" id="ARBA00022723"/>
    </source>
</evidence>
<protein>
    <submittedName>
        <fullName evidence="4">Fumarylacetoacetate hydrolase family protein</fullName>
    </submittedName>
</protein>
<dbReference type="RefSeq" id="WP_238978084.1">
    <property type="nucleotide sequence ID" value="NZ_JABFUC010000012.1"/>
</dbReference>
<sequence length="283" mass="30510">MRFVTFEQNQRKGLAIEVNGELRGMMEGAEGYPGDLLALLQQGPAALQGAFHTLAAAAPIEEAAIRYLPPIERPGKIICVGLNYADHTKESPYEQPDYPTVFPRFASSLIGHQAAIIRPSVSEQLDYEGEMVAVVGKGGRNISLERALEHIAGYSIFNDASVRDYQFKSPQWTMGKNFDSTGAFGPRFVTADEVPLGGKGLQIKTRLNGEVVQQASTEDLIFSVAELVAIISEVLTLEAGDVIVTGTPSGVGFAKKPPLYMKEGDICQVEIEGLGILENPIAS</sequence>
<evidence type="ECO:0000313" key="5">
    <source>
        <dbReference type="Proteomes" id="UP000814385"/>
    </source>
</evidence>
<dbReference type="GO" id="GO:0016787">
    <property type="term" value="F:hydrolase activity"/>
    <property type="evidence" value="ECO:0007669"/>
    <property type="project" value="UniProtKB-KW"/>
</dbReference>
<dbReference type="InterPro" id="IPR036663">
    <property type="entry name" value="Fumarylacetoacetase_C_sf"/>
</dbReference>
<dbReference type="EMBL" id="JABFUC010000012">
    <property type="protein sequence ID" value="MCG6658934.1"/>
    <property type="molecule type" value="Genomic_DNA"/>
</dbReference>
<evidence type="ECO:0000313" key="4">
    <source>
        <dbReference type="EMBL" id="MCG6658934.1"/>
    </source>
</evidence>
<keyword evidence="4" id="KW-0378">Hydrolase</keyword>
<dbReference type="PANTHER" id="PTHR42796:SF4">
    <property type="entry name" value="FUMARYLACETOACETATE HYDROLASE DOMAIN-CONTAINING PROTEIN 2A"/>
    <property type="match status" value="1"/>
</dbReference>
<evidence type="ECO:0000256" key="1">
    <source>
        <dbReference type="ARBA" id="ARBA00010211"/>
    </source>
</evidence>
<dbReference type="InterPro" id="IPR011234">
    <property type="entry name" value="Fumarylacetoacetase-like_C"/>
</dbReference>
<feature type="domain" description="Fumarylacetoacetase-like C-terminal" evidence="3">
    <location>
        <begin position="76"/>
        <end position="281"/>
    </location>
</feature>
<dbReference type="Proteomes" id="UP000814385">
    <property type="component" value="Unassembled WGS sequence"/>
</dbReference>
<name>A0ABS9PBW1_9GAMM</name>
<accession>A0ABS9PBW1</accession>
<reference evidence="4 5" key="1">
    <citation type="submission" date="2020-05" db="EMBL/GenBank/DDBJ databases">
        <title>Comparative genomic analysis of denitrifying bacteria from Halomonas genus.</title>
        <authorList>
            <person name="Wang L."/>
            <person name="Shao Z."/>
        </authorList>
    </citation>
    <scope>NUCLEOTIDE SEQUENCE [LARGE SCALE GENOMIC DNA]</scope>
    <source>
        <strain evidence="4 5">A4</strain>
    </source>
</reference>
<keyword evidence="2" id="KW-0479">Metal-binding</keyword>
<comment type="similarity">
    <text evidence="1">Belongs to the FAH family.</text>
</comment>
<comment type="caution">
    <text evidence="4">The sequence shown here is derived from an EMBL/GenBank/DDBJ whole genome shotgun (WGS) entry which is preliminary data.</text>
</comment>
<keyword evidence="5" id="KW-1185">Reference proteome</keyword>
<proteinExistence type="inferred from homology"/>